<gene>
    <name evidence="1" type="ORF">IPJ89_04400</name>
</gene>
<name>A0A7T9DJA3_9ARCH</name>
<accession>A0A7T9DJA3</accession>
<reference evidence="1" key="1">
    <citation type="submission" date="2020-11" db="EMBL/GenBank/DDBJ databases">
        <title>Connecting structure to function with the recovery of over 1000 high-quality activated sludge metagenome-assembled genomes encoding full-length rRNA genes using long-read sequencing.</title>
        <authorList>
            <person name="Singleton C.M."/>
            <person name="Petriglieri F."/>
            <person name="Kristensen J.M."/>
            <person name="Kirkegaard R.H."/>
            <person name="Michaelsen T.Y."/>
            <person name="Andersen M.H."/>
            <person name="Karst S.M."/>
            <person name="Dueholm M.S."/>
            <person name="Nielsen P.H."/>
            <person name="Albertsen M."/>
        </authorList>
    </citation>
    <scope>NUCLEOTIDE SEQUENCE</scope>
    <source>
        <strain evidence="1">Fred_18-Q3-R57-64_BAT3C.431</strain>
    </source>
</reference>
<dbReference type="EMBL" id="CP064981">
    <property type="protein sequence ID" value="QQR92369.1"/>
    <property type="molecule type" value="Genomic_DNA"/>
</dbReference>
<proteinExistence type="predicted"/>
<evidence type="ECO:0000313" key="1">
    <source>
        <dbReference type="EMBL" id="QQR92369.1"/>
    </source>
</evidence>
<dbReference type="AlphaFoldDB" id="A0A7T9DJA3"/>
<organism evidence="1">
    <name type="scientific">Candidatus Iainarchaeum sp</name>
    <dbReference type="NCBI Taxonomy" id="3101447"/>
    <lineage>
        <taxon>Archaea</taxon>
        <taxon>Candidatus Iainarchaeota</taxon>
        <taxon>Candidatus Iainarchaeia</taxon>
        <taxon>Candidatus Iainarchaeales</taxon>
        <taxon>Candidatus Iainarchaeaceae</taxon>
        <taxon>Candidatus Iainarchaeum</taxon>
    </lineage>
</organism>
<protein>
    <submittedName>
        <fullName evidence="1">Uncharacterized protein</fullName>
    </submittedName>
</protein>
<dbReference type="Proteomes" id="UP000596004">
    <property type="component" value="Chromosome"/>
</dbReference>
<sequence length="252" mass="29422">MSEYKPIIIGIEHVQENLPAAKRVILNLKKKGIRTIALEETAMLDGSTLHLVSNESDTDTATKLKLTRVFATLSSWPNLGFFEELKNYAKKLGIEVKSIESRRLQRLKNVLLWRAIRDHIKEGKNLDYNDKHYLSSQIEEIRKQEFRNTFPRDVYINMGLRTKNMITRTRIHQYEAVIVGGAHAIDIARAFGMTPRRITYVVNRRILKPHLPSKRGGYNIITKKIDAMKQYRTQYANYSKNRAQNRVRRRQS</sequence>